<dbReference type="InterPro" id="IPR023214">
    <property type="entry name" value="HAD_sf"/>
</dbReference>
<dbReference type="InterPro" id="IPR023198">
    <property type="entry name" value="PGP-like_dom2"/>
</dbReference>
<dbReference type="AlphaFoldDB" id="A0A840RPS8"/>
<comment type="caution">
    <text evidence="1">The sequence shown here is derived from an EMBL/GenBank/DDBJ whole genome shotgun (WGS) entry which is preliminary data.</text>
</comment>
<organism evidence="1 2">
    <name type="scientific">Glaciimonas immobilis</name>
    <dbReference type="NCBI Taxonomy" id="728004"/>
    <lineage>
        <taxon>Bacteria</taxon>
        <taxon>Pseudomonadati</taxon>
        <taxon>Pseudomonadota</taxon>
        <taxon>Betaproteobacteria</taxon>
        <taxon>Burkholderiales</taxon>
        <taxon>Oxalobacteraceae</taxon>
        <taxon>Glaciimonas</taxon>
    </lineage>
</organism>
<dbReference type="EMBL" id="JACHHQ010000004">
    <property type="protein sequence ID" value="MBB5200387.1"/>
    <property type="molecule type" value="Genomic_DNA"/>
</dbReference>
<dbReference type="Gene3D" id="3.40.50.1000">
    <property type="entry name" value="HAD superfamily/HAD-like"/>
    <property type="match status" value="1"/>
</dbReference>
<dbReference type="Gene3D" id="1.10.150.240">
    <property type="entry name" value="Putative phosphatase, domain 2"/>
    <property type="match status" value="1"/>
</dbReference>
<dbReference type="SUPFAM" id="SSF56784">
    <property type="entry name" value="HAD-like"/>
    <property type="match status" value="1"/>
</dbReference>
<dbReference type="PANTHER" id="PTHR43611:SF3">
    <property type="entry name" value="FLAVIN MONONUCLEOTIDE HYDROLASE 1, CHLOROPLATIC"/>
    <property type="match status" value="1"/>
</dbReference>
<sequence length="194" mass="22334">MPNLVCFDLGNVLVRLRPSMRSVVRREDQPQLAALLNQYCLGNISSPDFFAQLGLFFPLNTDPATLRQRFVKNRLLGLYKGASTLLCELHDQAVPVALLSNINEAHWDCLKSLRALNQCHYRLLSFRLRCQKPDDKIFRCLENISGYSGNQIIFFDDLMENIQAARRRGWCAWKVDPDTSIEGIRERLHDLNVL</sequence>
<keyword evidence="1" id="KW-0378">Hydrolase</keyword>
<protein>
    <submittedName>
        <fullName evidence="1">HAD superfamily hydrolase (TIGR01509 family)</fullName>
    </submittedName>
</protein>
<keyword evidence="2" id="KW-1185">Reference proteome</keyword>
<dbReference type="PANTHER" id="PTHR43611">
    <property type="entry name" value="ALPHA-D-GLUCOSE 1-PHOSPHATE PHOSPHATASE"/>
    <property type="match status" value="1"/>
</dbReference>
<evidence type="ECO:0000313" key="2">
    <source>
        <dbReference type="Proteomes" id="UP000571084"/>
    </source>
</evidence>
<dbReference type="RefSeq" id="WP_168051731.1">
    <property type="nucleotide sequence ID" value="NZ_JAAOZT010000001.1"/>
</dbReference>
<reference evidence="1 2" key="1">
    <citation type="submission" date="2020-08" db="EMBL/GenBank/DDBJ databases">
        <title>Genomic Encyclopedia of Type Strains, Phase IV (KMG-IV): sequencing the most valuable type-strain genomes for metagenomic binning, comparative biology and taxonomic classification.</title>
        <authorList>
            <person name="Goeker M."/>
        </authorList>
    </citation>
    <scope>NUCLEOTIDE SEQUENCE [LARGE SCALE GENOMIC DNA]</scope>
    <source>
        <strain evidence="1 2">DSM 23240</strain>
    </source>
</reference>
<proteinExistence type="predicted"/>
<name>A0A840RPS8_9BURK</name>
<dbReference type="Proteomes" id="UP000571084">
    <property type="component" value="Unassembled WGS sequence"/>
</dbReference>
<dbReference type="InterPro" id="IPR036412">
    <property type="entry name" value="HAD-like_sf"/>
</dbReference>
<gene>
    <name evidence="1" type="ORF">HNR39_002222</name>
</gene>
<accession>A0A840RPS8</accession>
<evidence type="ECO:0000313" key="1">
    <source>
        <dbReference type="EMBL" id="MBB5200387.1"/>
    </source>
</evidence>
<dbReference type="GO" id="GO:0016787">
    <property type="term" value="F:hydrolase activity"/>
    <property type="evidence" value="ECO:0007669"/>
    <property type="project" value="UniProtKB-KW"/>
</dbReference>